<evidence type="ECO:0000313" key="1">
    <source>
        <dbReference type="EMBL" id="ELQ76689.1"/>
    </source>
</evidence>
<dbReference type="HOGENOM" id="CLU_2039701_0_0_1"/>
<accession>L7JZ57</accession>
<keyword evidence="2" id="KW-1185">Reference proteome</keyword>
<gene>
    <name evidence="1" type="ORF">THOM_0410</name>
</gene>
<dbReference type="EMBL" id="JH993832">
    <property type="protein sequence ID" value="ELQ76689.1"/>
    <property type="molecule type" value="Genomic_DNA"/>
</dbReference>
<dbReference type="Proteomes" id="UP000011185">
    <property type="component" value="Unassembled WGS sequence"/>
</dbReference>
<evidence type="ECO:0000313" key="2">
    <source>
        <dbReference type="Proteomes" id="UP000011185"/>
    </source>
</evidence>
<sequence length="121" mass="14224">MFMNDTYKKQFLIQYDLNDEYAFRFLYYHLHEHYDITYGSLGGIIDNRRTIDMFDKKNNEFTRPNSEISLSECSGCPSLTNTVSPREKNGRSSSNGYFSDDFALINNNMICHGRSRCMNDR</sequence>
<dbReference type="VEuPathDB" id="MicrosporidiaDB:THOM_0410"/>
<reference evidence="1 2" key="1">
    <citation type="journal article" date="2012" name="PLoS Pathog.">
        <title>The genome of the obligate intracellular parasite Trachipleistophora hominis: new insights into microsporidian genome dynamics and reductive evolution.</title>
        <authorList>
            <person name="Heinz E."/>
            <person name="Williams T.A."/>
            <person name="Nakjang S."/>
            <person name="Noel C.J."/>
            <person name="Swan D.C."/>
            <person name="Goldberg A.V."/>
            <person name="Harris S.R."/>
            <person name="Weinmaier T."/>
            <person name="Markert S."/>
            <person name="Becher D."/>
            <person name="Bernhardt J."/>
            <person name="Dagan T."/>
            <person name="Hacker C."/>
            <person name="Lucocq J.M."/>
            <person name="Schweder T."/>
            <person name="Rattei T."/>
            <person name="Hall N."/>
            <person name="Hirt R.P."/>
            <person name="Embley T.M."/>
        </authorList>
    </citation>
    <scope>NUCLEOTIDE SEQUENCE [LARGE SCALE GENOMIC DNA]</scope>
</reference>
<organism evidence="1 2">
    <name type="scientific">Trachipleistophora hominis</name>
    <name type="common">Microsporidian parasite</name>
    <dbReference type="NCBI Taxonomy" id="72359"/>
    <lineage>
        <taxon>Eukaryota</taxon>
        <taxon>Fungi</taxon>
        <taxon>Fungi incertae sedis</taxon>
        <taxon>Microsporidia</taxon>
        <taxon>Pleistophoridae</taxon>
        <taxon>Trachipleistophora</taxon>
    </lineage>
</organism>
<protein>
    <submittedName>
        <fullName evidence="1">Uncharacterized protein</fullName>
    </submittedName>
</protein>
<dbReference type="InParanoid" id="L7JZ57"/>
<dbReference type="AlphaFoldDB" id="L7JZ57"/>
<proteinExistence type="predicted"/>
<dbReference type="OrthoDB" id="6415313at2759"/>
<name>L7JZ57_TRAHO</name>